<name>A0A4V2REG9_9HYPH</name>
<evidence type="ECO:0000313" key="2">
    <source>
        <dbReference type="Proteomes" id="UP000295043"/>
    </source>
</evidence>
<dbReference type="Proteomes" id="UP000295043">
    <property type="component" value="Unassembled WGS sequence"/>
</dbReference>
<proteinExistence type="predicted"/>
<sequence length="37" mass="3885">MLTCAEVDLLLTQNVGSRTVSALAMVAEVIHGALPLF</sequence>
<accession>A0A4V2REG9</accession>
<gene>
    <name evidence="1" type="ORF">EV184_11263</name>
</gene>
<evidence type="ECO:0000313" key="1">
    <source>
        <dbReference type="EMBL" id="TCN28680.1"/>
    </source>
</evidence>
<comment type="caution">
    <text evidence="1">The sequence shown here is derived from an EMBL/GenBank/DDBJ whole genome shotgun (WGS) entry which is preliminary data.</text>
</comment>
<protein>
    <submittedName>
        <fullName evidence="1">Uncharacterized protein DUF763</fullName>
    </submittedName>
</protein>
<dbReference type="AlphaFoldDB" id="A0A4V2REG9"/>
<dbReference type="EMBL" id="SLVU01000012">
    <property type="protein sequence ID" value="TCN28680.1"/>
    <property type="molecule type" value="Genomic_DNA"/>
</dbReference>
<organism evidence="1 2">
    <name type="scientific">Sinorhizobium americanum</name>
    <dbReference type="NCBI Taxonomy" id="194963"/>
    <lineage>
        <taxon>Bacteria</taxon>
        <taxon>Pseudomonadati</taxon>
        <taxon>Pseudomonadota</taxon>
        <taxon>Alphaproteobacteria</taxon>
        <taxon>Hyphomicrobiales</taxon>
        <taxon>Rhizobiaceae</taxon>
        <taxon>Sinorhizobium/Ensifer group</taxon>
        <taxon>Sinorhizobium</taxon>
    </lineage>
</organism>
<reference evidence="1 2" key="1">
    <citation type="submission" date="2019-03" db="EMBL/GenBank/DDBJ databases">
        <title>Genomic Encyclopedia of Type Strains, Phase IV (KMG-V): Genome sequencing to study the core and pangenomes of soil and plant-associated prokaryotes.</title>
        <authorList>
            <person name="Whitman W."/>
        </authorList>
    </citation>
    <scope>NUCLEOTIDE SEQUENCE [LARGE SCALE GENOMIC DNA]</scope>
    <source>
        <strain evidence="1 2">23C40</strain>
    </source>
</reference>